<dbReference type="Gene3D" id="3.30.40.10">
    <property type="entry name" value="Zinc/RING finger domain, C3HC4 (zinc finger)"/>
    <property type="match status" value="1"/>
</dbReference>
<gene>
    <name evidence="6" type="ORF">LOTGIDRAFT_168764</name>
</gene>
<dbReference type="HOGENOM" id="CLU_1095333_0_0_1"/>
<evidence type="ECO:0000256" key="2">
    <source>
        <dbReference type="ARBA" id="ARBA00022771"/>
    </source>
</evidence>
<dbReference type="KEGG" id="lgi:LOTGIDRAFT_168764"/>
<dbReference type="SUPFAM" id="SSF57850">
    <property type="entry name" value="RING/U-box"/>
    <property type="match status" value="1"/>
</dbReference>
<dbReference type="SMART" id="SM00184">
    <property type="entry name" value="RING"/>
    <property type="match status" value="1"/>
</dbReference>
<dbReference type="InterPro" id="IPR047153">
    <property type="entry name" value="TRIM45/56/19-like"/>
</dbReference>
<keyword evidence="3" id="KW-0862">Zinc</keyword>
<dbReference type="OrthoDB" id="9416842at2759"/>
<keyword evidence="2 4" id="KW-0863">Zinc-finger</keyword>
<evidence type="ECO:0000259" key="5">
    <source>
        <dbReference type="PROSITE" id="PS50089"/>
    </source>
</evidence>
<dbReference type="InterPro" id="IPR027370">
    <property type="entry name" value="Znf-RING_euk"/>
</dbReference>
<name>V3ZP96_LOTGI</name>
<sequence>MSMHSSDSILYCERFHDYLGEDVLQVLKCGICLEFYDNPVVLPCGHTFCYNCLLQMGKHANRNKKVPVHDLTIGCPNCRCPIFVVALLQRDVTLNYPIQSLIDGLKGRKNTKNKSKMVDEGTNTEKFFDTEEDSKKKSTIPFLTSGEFEKITRDFDRFTSSLKGGSVINDAFFSIEKIRNQYSDTFAAESCSKAKKNPQNTCNKNKGMEKYVFQSKMPRDDVNIDPAIVSYSVCGSGQCTSGFNLPKPNHVSIY</sequence>
<dbReference type="PROSITE" id="PS50089">
    <property type="entry name" value="ZF_RING_2"/>
    <property type="match status" value="1"/>
</dbReference>
<dbReference type="CTD" id="20240964"/>
<keyword evidence="1" id="KW-0479">Metal-binding</keyword>
<dbReference type="GO" id="GO:0008270">
    <property type="term" value="F:zinc ion binding"/>
    <property type="evidence" value="ECO:0007669"/>
    <property type="project" value="UniProtKB-KW"/>
</dbReference>
<protein>
    <recommendedName>
        <fullName evidence="5">RING-type domain-containing protein</fullName>
    </recommendedName>
</protein>
<dbReference type="GeneID" id="20240964"/>
<keyword evidence="7" id="KW-1185">Reference proteome</keyword>
<dbReference type="PROSITE" id="PS00518">
    <property type="entry name" value="ZF_RING_1"/>
    <property type="match status" value="1"/>
</dbReference>
<dbReference type="Proteomes" id="UP000030746">
    <property type="component" value="Unassembled WGS sequence"/>
</dbReference>
<dbReference type="OMA" id="LKCNICW"/>
<proteinExistence type="predicted"/>
<dbReference type="PANTHER" id="PTHR25462">
    <property type="entry name" value="BONUS, ISOFORM C-RELATED"/>
    <property type="match status" value="1"/>
</dbReference>
<dbReference type="InterPro" id="IPR001841">
    <property type="entry name" value="Znf_RING"/>
</dbReference>
<dbReference type="EMBL" id="KB203534">
    <property type="protein sequence ID" value="ESO84320.1"/>
    <property type="molecule type" value="Genomic_DNA"/>
</dbReference>
<evidence type="ECO:0000256" key="1">
    <source>
        <dbReference type="ARBA" id="ARBA00022723"/>
    </source>
</evidence>
<organism evidence="6 7">
    <name type="scientific">Lottia gigantea</name>
    <name type="common">Giant owl limpet</name>
    <dbReference type="NCBI Taxonomy" id="225164"/>
    <lineage>
        <taxon>Eukaryota</taxon>
        <taxon>Metazoa</taxon>
        <taxon>Spiralia</taxon>
        <taxon>Lophotrochozoa</taxon>
        <taxon>Mollusca</taxon>
        <taxon>Gastropoda</taxon>
        <taxon>Patellogastropoda</taxon>
        <taxon>Lottioidea</taxon>
        <taxon>Lottiidae</taxon>
        <taxon>Lottia</taxon>
    </lineage>
</organism>
<evidence type="ECO:0000256" key="4">
    <source>
        <dbReference type="PROSITE-ProRule" id="PRU00175"/>
    </source>
</evidence>
<dbReference type="RefSeq" id="XP_009064933.1">
    <property type="nucleotide sequence ID" value="XM_009066685.1"/>
</dbReference>
<evidence type="ECO:0000313" key="6">
    <source>
        <dbReference type="EMBL" id="ESO84320.1"/>
    </source>
</evidence>
<feature type="domain" description="RING-type" evidence="5">
    <location>
        <begin position="29"/>
        <end position="79"/>
    </location>
</feature>
<dbReference type="InterPro" id="IPR013083">
    <property type="entry name" value="Znf_RING/FYVE/PHD"/>
</dbReference>
<reference evidence="6 7" key="1">
    <citation type="journal article" date="2013" name="Nature">
        <title>Insights into bilaterian evolution from three spiralian genomes.</title>
        <authorList>
            <person name="Simakov O."/>
            <person name="Marletaz F."/>
            <person name="Cho S.J."/>
            <person name="Edsinger-Gonzales E."/>
            <person name="Havlak P."/>
            <person name="Hellsten U."/>
            <person name="Kuo D.H."/>
            <person name="Larsson T."/>
            <person name="Lv J."/>
            <person name="Arendt D."/>
            <person name="Savage R."/>
            <person name="Osoegawa K."/>
            <person name="de Jong P."/>
            <person name="Grimwood J."/>
            <person name="Chapman J.A."/>
            <person name="Shapiro H."/>
            <person name="Aerts A."/>
            <person name="Otillar R.P."/>
            <person name="Terry A.Y."/>
            <person name="Boore J.L."/>
            <person name="Grigoriev I.V."/>
            <person name="Lindberg D.R."/>
            <person name="Seaver E.C."/>
            <person name="Weisblat D.A."/>
            <person name="Putnam N.H."/>
            <person name="Rokhsar D.S."/>
        </authorList>
    </citation>
    <scope>NUCLEOTIDE SEQUENCE [LARGE SCALE GENOMIC DNA]</scope>
</reference>
<dbReference type="InterPro" id="IPR017907">
    <property type="entry name" value="Znf_RING_CS"/>
</dbReference>
<dbReference type="AlphaFoldDB" id="V3ZP96"/>
<evidence type="ECO:0000256" key="3">
    <source>
        <dbReference type="ARBA" id="ARBA00022833"/>
    </source>
</evidence>
<evidence type="ECO:0000313" key="7">
    <source>
        <dbReference type="Proteomes" id="UP000030746"/>
    </source>
</evidence>
<dbReference type="PANTHER" id="PTHR25462:SF296">
    <property type="entry name" value="MEIOTIC P26, ISOFORM F"/>
    <property type="match status" value="1"/>
</dbReference>
<accession>V3ZP96</accession>
<dbReference type="Pfam" id="PF13445">
    <property type="entry name" value="zf-RING_UBOX"/>
    <property type="match status" value="1"/>
</dbReference>